<dbReference type="Proteomes" id="UP001159937">
    <property type="component" value="Unassembled WGS sequence"/>
</dbReference>
<organism evidence="1 2">
    <name type="scientific">Klebsiella michiganensis</name>
    <dbReference type="NCBI Taxonomy" id="1134687"/>
    <lineage>
        <taxon>Bacteria</taxon>
        <taxon>Pseudomonadati</taxon>
        <taxon>Pseudomonadota</taxon>
        <taxon>Gammaproteobacteria</taxon>
        <taxon>Enterobacterales</taxon>
        <taxon>Enterobacteriaceae</taxon>
        <taxon>Klebsiella/Raoultella group</taxon>
        <taxon>Klebsiella</taxon>
    </lineage>
</organism>
<protein>
    <submittedName>
        <fullName evidence="1">Uncharacterized protein</fullName>
    </submittedName>
</protein>
<name>A0AAJ1NTU8_9ENTR</name>
<dbReference type="AlphaFoldDB" id="A0AAJ1NTU8"/>
<sequence length="51" mass="5961">MLILMDLTKGLYVDELSGWRLNDIDVLWLNNGFATFSSLEQRERIFIDVAK</sequence>
<proteinExistence type="predicted"/>
<accession>A0AAJ1NTU8</accession>
<gene>
    <name evidence="1" type="ORF">N5C89_23955</name>
</gene>
<dbReference type="EMBL" id="JAOCBF010000042">
    <property type="protein sequence ID" value="MDH0965895.1"/>
    <property type="molecule type" value="Genomic_DNA"/>
</dbReference>
<dbReference type="RefSeq" id="WP_155774234.1">
    <property type="nucleotide sequence ID" value="NZ_CABGII010000038.1"/>
</dbReference>
<evidence type="ECO:0000313" key="1">
    <source>
        <dbReference type="EMBL" id="MDH0965895.1"/>
    </source>
</evidence>
<comment type="caution">
    <text evidence="1">The sequence shown here is derived from an EMBL/GenBank/DDBJ whole genome shotgun (WGS) entry which is preliminary data.</text>
</comment>
<reference evidence="1" key="1">
    <citation type="submission" date="2022-09" db="EMBL/GenBank/DDBJ databases">
        <title>Intensive care unit water sources are persistently colonized with multi-drug resistant bacteria and are the site of extensive horizontal gene transfer of antibiotic resistance genes.</title>
        <authorList>
            <person name="Diorio-Toth L."/>
        </authorList>
    </citation>
    <scope>NUCLEOTIDE SEQUENCE</scope>
    <source>
        <strain evidence="1">GD03918</strain>
    </source>
</reference>
<evidence type="ECO:0000313" key="2">
    <source>
        <dbReference type="Proteomes" id="UP001159937"/>
    </source>
</evidence>